<accession>A0A059ACT0</accession>
<reference evidence="1" key="1">
    <citation type="submission" date="2013-07" db="EMBL/GenBank/DDBJ databases">
        <title>The genome of Eucalyptus grandis.</title>
        <authorList>
            <person name="Schmutz J."/>
            <person name="Hayes R."/>
            <person name="Myburg A."/>
            <person name="Tuskan G."/>
            <person name="Grattapaglia D."/>
            <person name="Rokhsar D.S."/>
        </authorList>
    </citation>
    <scope>NUCLEOTIDE SEQUENCE</scope>
    <source>
        <tissue evidence="1">Leaf extractions</tissue>
    </source>
</reference>
<dbReference type="InParanoid" id="A0A059ACT0"/>
<protein>
    <submittedName>
        <fullName evidence="1">Uncharacterized protein</fullName>
    </submittedName>
</protein>
<proteinExistence type="predicted"/>
<dbReference type="AlphaFoldDB" id="A0A059ACT0"/>
<dbReference type="Gramene" id="KCW51648">
    <property type="protein sequence ID" value="KCW51648"/>
    <property type="gene ID" value="EUGRSUZ_J01136"/>
</dbReference>
<organism evidence="1">
    <name type="scientific">Eucalyptus grandis</name>
    <name type="common">Flooded gum</name>
    <dbReference type="NCBI Taxonomy" id="71139"/>
    <lineage>
        <taxon>Eukaryota</taxon>
        <taxon>Viridiplantae</taxon>
        <taxon>Streptophyta</taxon>
        <taxon>Embryophyta</taxon>
        <taxon>Tracheophyta</taxon>
        <taxon>Spermatophyta</taxon>
        <taxon>Magnoliopsida</taxon>
        <taxon>eudicotyledons</taxon>
        <taxon>Gunneridae</taxon>
        <taxon>Pentapetalae</taxon>
        <taxon>rosids</taxon>
        <taxon>malvids</taxon>
        <taxon>Myrtales</taxon>
        <taxon>Myrtaceae</taxon>
        <taxon>Myrtoideae</taxon>
        <taxon>Eucalypteae</taxon>
        <taxon>Eucalyptus</taxon>
    </lineage>
</organism>
<dbReference type="EMBL" id="KK198762">
    <property type="protein sequence ID" value="KCW51648.1"/>
    <property type="molecule type" value="Genomic_DNA"/>
</dbReference>
<evidence type="ECO:0000313" key="1">
    <source>
        <dbReference type="EMBL" id="KCW51648.1"/>
    </source>
</evidence>
<name>A0A059ACT0_EUCGR</name>
<gene>
    <name evidence="1" type="ORF">EUGRSUZ_J01136</name>
</gene>
<sequence>MRVRRGCFVLLLGWDPPEDELASVSSTSHQSDKIHLPRLDWTGPDRIGLDRADKSQPRGIGVHRFLAMINCG</sequence>